<keyword evidence="1 2" id="KW-0732">Signal</keyword>
<feature type="domain" description="DUF4174" evidence="3">
    <location>
        <begin position="31"/>
        <end position="146"/>
    </location>
</feature>
<protein>
    <submittedName>
        <fullName evidence="4">DUF4174 domain-containing protein</fullName>
    </submittedName>
</protein>
<dbReference type="PANTHER" id="PTHR46792:SF1">
    <property type="entry name" value="COILED-COIL DOMAIN-CONTAINING 80-LIKE 2"/>
    <property type="match status" value="1"/>
</dbReference>
<dbReference type="PANTHER" id="PTHR46792">
    <property type="entry name" value="COILED-COIL DOMAIN-CONTAINING PROTEIN 80"/>
    <property type="match status" value="1"/>
</dbReference>
<dbReference type="Proteomes" id="UP001597641">
    <property type="component" value="Unassembled WGS sequence"/>
</dbReference>
<reference evidence="5" key="1">
    <citation type="journal article" date="2019" name="Int. J. Syst. Evol. Microbiol.">
        <title>The Global Catalogue of Microorganisms (GCM) 10K type strain sequencing project: providing services to taxonomists for standard genome sequencing and annotation.</title>
        <authorList>
            <consortium name="The Broad Institute Genomics Platform"/>
            <consortium name="The Broad Institute Genome Sequencing Center for Infectious Disease"/>
            <person name="Wu L."/>
            <person name="Ma J."/>
        </authorList>
    </citation>
    <scope>NUCLEOTIDE SEQUENCE [LARGE SCALE GENOMIC DNA]</scope>
    <source>
        <strain evidence="5">KCTC 23984</strain>
    </source>
</reference>
<name>A0ABW6BWS9_9BACT</name>
<evidence type="ECO:0000256" key="2">
    <source>
        <dbReference type="SAM" id="SignalP"/>
    </source>
</evidence>
<gene>
    <name evidence="4" type="ORF">ACFS7Z_13595</name>
</gene>
<feature type="chain" id="PRO_5045222815" evidence="2">
    <location>
        <begin position="23"/>
        <end position="152"/>
    </location>
</feature>
<dbReference type="EMBL" id="JBHUOX010000009">
    <property type="protein sequence ID" value="MFD3001402.1"/>
    <property type="molecule type" value="Genomic_DNA"/>
</dbReference>
<sequence>MKKILFSLFLAGFMLFGLRADAQNKPSGNILEQFKWKKRPLLIFTPSAENPAYLRQKEIIHAGEAGLADRDMVVIELIGEDAVYVNGTRQKGQYGKALRSRFEVPQEDFSVILVGKDGTQKQRNKAAVELEKVFGLIDQMPMRRQEMREDNK</sequence>
<dbReference type="RefSeq" id="WP_377485449.1">
    <property type="nucleotide sequence ID" value="NZ_JBHUOX010000009.1"/>
</dbReference>
<evidence type="ECO:0000259" key="3">
    <source>
        <dbReference type="Pfam" id="PF13778"/>
    </source>
</evidence>
<feature type="signal peptide" evidence="2">
    <location>
        <begin position="1"/>
        <end position="22"/>
    </location>
</feature>
<evidence type="ECO:0000256" key="1">
    <source>
        <dbReference type="ARBA" id="ARBA00022729"/>
    </source>
</evidence>
<comment type="caution">
    <text evidence="4">The sequence shown here is derived from an EMBL/GenBank/DDBJ whole genome shotgun (WGS) entry which is preliminary data.</text>
</comment>
<accession>A0ABW6BWS9</accession>
<proteinExistence type="predicted"/>
<organism evidence="4 5">
    <name type="scientific">Pontibacter toksunensis</name>
    <dbReference type="NCBI Taxonomy" id="1332631"/>
    <lineage>
        <taxon>Bacteria</taxon>
        <taxon>Pseudomonadati</taxon>
        <taxon>Bacteroidota</taxon>
        <taxon>Cytophagia</taxon>
        <taxon>Cytophagales</taxon>
        <taxon>Hymenobacteraceae</taxon>
        <taxon>Pontibacter</taxon>
    </lineage>
</organism>
<dbReference type="InterPro" id="IPR025232">
    <property type="entry name" value="DUF4174"/>
</dbReference>
<evidence type="ECO:0000313" key="5">
    <source>
        <dbReference type="Proteomes" id="UP001597641"/>
    </source>
</evidence>
<keyword evidence="5" id="KW-1185">Reference proteome</keyword>
<dbReference type="Pfam" id="PF13778">
    <property type="entry name" value="DUF4174"/>
    <property type="match status" value="1"/>
</dbReference>
<evidence type="ECO:0000313" key="4">
    <source>
        <dbReference type="EMBL" id="MFD3001402.1"/>
    </source>
</evidence>